<sequence>MFLGAVIASTIGSSDRFPSARSLVGYLGYYPQGKQLWSFLKERTTHDQGWTKYSQGIFVSDS</sequence>
<evidence type="ECO:0000313" key="1">
    <source>
        <dbReference type="EMBL" id="GAI37196.1"/>
    </source>
</evidence>
<dbReference type="AlphaFoldDB" id="X1P428"/>
<dbReference type="EMBL" id="BARV01027433">
    <property type="protein sequence ID" value="GAI37196.1"/>
    <property type="molecule type" value="Genomic_DNA"/>
</dbReference>
<proteinExistence type="predicted"/>
<name>X1P428_9ZZZZ</name>
<protein>
    <submittedName>
        <fullName evidence="1">Uncharacterized protein</fullName>
    </submittedName>
</protein>
<reference evidence="1" key="1">
    <citation type="journal article" date="2014" name="Front. Microbiol.">
        <title>High frequency of phylogenetically diverse reductive dehalogenase-homologous genes in deep subseafloor sedimentary metagenomes.</title>
        <authorList>
            <person name="Kawai M."/>
            <person name="Futagami T."/>
            <person name="Toyoda A."/>
            <person name="Takaki Y."/>
            <person name="Nishi S."/>
            <person name="Hori S."/>
            <person name="Arai W."/>
            <person name="Tsubouchi T."/>
            <person name="Morono Y."/>
            <person name="Uchiyama I."/>
            <person name="Ito T."/>
            <person name="Fujiyama A."/>
            <person name="Inagaki F."/>
            <person name="Takami H."/>
        </authorList>
    </citation>
    <scope>NUCLEOTIDE SEQUENCE</scope>
    <source>
        <strain evidence="1">Expedition CK06-06</strain>
    </source>
</reference>
<comment type="caution">
    <text evidence="1">The sequence shown here is derived from an EMBL/GenBank/DDBJ whole genome shotgun (WGS) entry which is preliminary data.</text>
</comment>
<gene>
    <name evidence="1" type="ORF">S06H3_44136</name>
</gene>
<accession>X1P428</accession>
<organism evidence="1">
    <name type="scientific">marine sediment metagenome</name>
    <dbReference type="NCBI Taxonomy" id="412755"/>
    <lineage>
        <taxon>unclassified sequences</taxon>
        <taxon>metagenomes</taxon>
        <taxon>ecological metagenomes</taxon>
    </lineage>
</organism>